<dbReference type="RefSeq" id="WP_231336111.1">
    <property type="nucleotide sequence ID" value="NZ_CP059572.1"/>
</dbReference>
<sequence length="127" mass="13437">MITADGMEKEITLPAAAARHDALWVRNAVGGLPLDRDEVLELLALGEVIARKAAYGRQLAVRSARTAGASWSQIGAALGVTKQAAWEAHGRWIDDQAAQNRETGYEGLDEARTAAARALAGDLGDES</sequence>
<reference evidence="1" key="1">
    <citation type="submission" date="2020-07" db="EMBL/GenBank/DDBJ databases">
        <authorList>
            <person name="Tarantini F.S."/>
            <person name="Hong K.W."/>
            <person name="Chan K.G."/>
        </authorList>
    </citation>
    <scope>NUCLEOTIDE SEQUENCE</scope>
    <source>
        <strain evidence="1">32-07</strain>
    </source>
</reference>
<keyword evidence="2" id="KW-1185">Reference proteome</keyword>
<dbReference type="Proteomes" id="UP001049518">
    <property type="component" value="Chromosome"/>
</dbReference>
<gene>
    <name evidence="1" type="ORF">AGRA3207_003834</name>
</gene>
<protein>
    <submittedName>
        <fullName evidence="1">Uncharacterized protein</fullName>
    </submittedName>
</protein>
<accession>A0ABX8QVC5</accession>
<name>A0ABX8QVC5_9ACTN</name>
<evidence type="ECO:0000313" key="2">
    <source>
        <dbReference type="Proteomes" id="UP001049518"/>
    </source>
</evidence>
<organism evidence="1 2">
    <name type="scientific">Actinomadura graeca</name>
    <dbReference type="NCBI Taxonomy" id="2750812"/>
    <lineage>
        <taxon>Bacteria</taxon>
        <taxon>Bacillati</taxon>
        <taxon>Actinomycetota</taxon>
        <taxon>Actinomycetes</taxon>
        <taxon>Streptosporangiales</taxon>
        <taxon>Thermomonosporaceae</taxon>
        <taxon>Actinomadura</taxon>
    </lineage>
</organism>
<proteinExistence type="predicted"/>
<dbReference type="EMBL" id="CP059572">
    <property type="protein sequence ID" value="QXJ22776.1"/>
    <property type="molecule type" value="Genomic_DNA"/>
</dbReference>
<evidence type="ECO:0000313" key="1">
    <source>
        <dbReference type="EMBL" id="QXJ22776.1"/>
    </source>
</evidence>